<accession>A0A315EXL6</accession>
<proteinExistence type="predicted"/>
<dbReference type="Proteomes" id="UP000251341">
    <property type="component" value="Unassembled WGS sequence"/>
</dbReference>
<protein>
    <submittedName>
        <fullName evidence="1">Dihydrodipicolinate reductase</fullName>
    </submittedName>
</protein>
<evidence type="ECO:0000313" key="2">
    <source>
        <dbReference type="Proteomes" id="UP000251341"/>
    </source>
</evidence>
<dbReference type="PANTHER" id="PTHR20836:SF0">
    <property type="entry name" value="4-HYDROXY-TETRAHYDRODIPICOLINATE REDUCTASE 1, CHLOROPLASTIC-RELATED"/>
    <property type="match status" value="1"/>
</dbReference>
<dbReference type="Gene3D" id="3.30.360.10">
    <property type="entry name" value="Dihydrodipicolinate Reductase, domain 2"/>
    <property type="match status" value="1"/>
</dbReference>
<dbReference type="GO" id="GO:0008839">
    <property type="term" value="F:4-hydroxy-tetrahydrodipicolinate reductase"/>
    <property type="evidence" value="ECO:0007669"/>
    <property type="project" value="InterPro"/>
</dbReference>
<dbReference type="GO" id="GO:0019877">
    <property type="term" value="P:diaminopimelate biosynthetic process"/>
    <property type="evidence" value="ECO:0007669"/>
    <property type="project" value="TreeGrafter"/>
</dbReference>
<organism evidence="1 2">
    <name type="scientific">Limnohabitans curvus</name>
    <dbReference type="NCBI Taxonomy" id="323423"/>
    <lineage>
        <taxon>Bacteria</taxon>
        <taxon>Pseudomonadati</taxon>
        <taxon>Pseudomonadota</taxon>
        <taxon>Betaproteobacteria</taxon>
        <taxon>Burkholderiales</taxon>
        <taxon>Comamonadaceae</taxon>
        <taxon>Limnohabitans</taxon>
    </lineage>
</organism>
<keyword evidence="2" id="KW-1185">Reference proteome</keyword>
<dbReference type="AlphaFoldDB" id="A0A315EXL6"/>
<name>A0A315EXL6_9BURK</name>
<dbReference type="EMBL" id="NESP01000001">
    <property type="protein sequence ID" value="PUE60714.1"/>
    <property type="molecule type" value="Genomic_DNA"/>
</dbReference>
<gene>
    <name evidence="1" type="ORF">B9Z44_04585</name>
</gene>
<dbReference type="GO" id="GO:0009089">
    <property type="term" value="P:lysine biosynthetic process via diaminopimelate"/>
    <property type="evidence" value="ECO:0007669"/>
    <property type="project" value="InterPro"/>
</dbReference>
<sequence length="224" mass="24632">MQVIIVGSGKLGRELFTSFKERAAFPVIAWTGDAAYSFPSVVVHTGSGRELDDVVSYCERTRSILLELSTGSTLLKREVACPVVICPNTNILMLKFMVLLAQGGHHFKNYKIQITESHQADKSSVPGTAVNLAESLGVSPEKIKSLRDVSVQRDVLGIPEEYLSRHAYHRLVIEDGLSSVALETKVFGSTPYADGVGQIIQAVSKNDLEPRRYNVLELIDMGWL</sequence>
<dbReference type="Gene3D" id="3.40.50.720">
    <property type="entry name" value="NAD(P)-binding Rossmann-like Domain"/>
    <property type="match status" value="1"/>
</dbReference>
<dbReference type="InterPro" id="IPR023940">
    <property type="entry name" value="DHDPR_bac"/>
</dbReference>
<reference evidence="1 2" key="1">
    <citation type="submission" date="2017-04" db="EMBL/GenBank/DDBJ databases">
        <title>Unexpected and diverse lifestyles within the genus Limnohabitans.</title>
        <authorList>
            <person name="Kasalicky V."/>
            <person name="Mehrshad M."/>
            <person name="Andrei S.-A."/>
            <person name="Salcher M."/>
            <person name="Kratochvilova H."/>
            <person name="Simek K."/>
            <person name="Ghai R."/>
        </authorList>
    </citation>
    <scope>NUCLEOTIDE SEQUENCE [LARGE SCALE GENOMIC DNA]</scope>
    <source>
        <strain evidence="1 2">MWH-C5</strain>
    </source>
</reference>
<comment type="caution">
    <text evidence="1">The sequence shown here is derived from an EMBL/GenBank/DDBJ whole genome shotgun (WGS) entry which is preliminary data.</text>
</comment>
<dbReference type="PANTHER" id="PTHR20836">
    <property type="entry name" value="DIHYDRODIPICOLINATE REDUCTASE"/>
    <property type="match status" value="1"/>
</dbReference>
<evidence type="ECO:0000313" key="1">
    <source>
        <dbReference type="EMBL" id="PUE60714.1"/>
    </source>
</evidence>